<evidence type="ECO:0000256" key="1">
    <source>
        <dbReference type="SAM" id="MobiDB-lite"/>
    </source>
</evidence>
<evidence type="ECO:0000313" key="4">
    <source>
        <dbReference type="Proteomes" id="UP000429644"/>
    </source>
</evidence>
<gene>
    <name evidence="3" type="ORF">GB882_07545</name>
</gene>
<dbReference type="Gene3D" id="3.30.300.30">
    <property type="match status" value="1"/>
</dbReference>
<dbReference type="EMBL" id="WHPD01001639">
    <property type="protein sequence ID" value="MPV88518.1"/>
    <property type="molecule type" value="Genomic_DNA"/>
</dbReference>
<comment type="caution">
    <text evidence="3">The sequence shown here is derived from an EMBL/GenBank/DDBJ whole genome shotgun (WGS) entry which is preliminary data.</text>
</comment>
<proteinExistence type="predicted"/>
<name>A0A7J9UV86_9MICO</name>
<feature type="region of interest" description="Disordered" evidence="1">
    <location>
        <begin position="75"/>
        <end position="95"/>
    </location>
</feature>
<sequence length="250" mass="26732">MVEYGRHLVVGPMHHSGPLTSTRLLVAGVPITVLGKHDATNLLAAIERDHIGSSIMVPAHFQRLLNLPADVRDRFDHSSPEVRPSGGREMSRARQAGDDRLVGPVIWESYGASEVGTTCMISAEEWMTRPGSVGRAIPPFEAFIRAPDGSDAGPGIEGALWFRDTTGRGITYVSGGSADSGVDGSFTLGEIGRMDADGYVWITDRASDMVVSGGVNIYPAEVEQALLQHPRVTDVACYGVPDAEMESRSS</sequence>
<evidence type="ECO:0000313" key="3">
    <source>
        <dbReference type="EMBL" id="MPV88518.1"/>
    </source>
</evidence>
<feature type="domain" description="AMP-dependent synthetase/ligase" evidence="2">
    <location>
        <begin position="8"/>
        <end position="164"/>
    </location>
</feature>
<dbReference type="InterPro" id="IPR042099">
    <property type="entry name" value="ANL_N_sf"/>
</dbReference>
<dbReference type="SUPFAM" id="SSF56801">
    <property type="entry name" value="Acetyl-CoA synthetase-like"/>
    <property type="match status" value="1"/>
</dbReference>
<evidence type="ECO:0000259" key="2">
    <source>
        <dbReference type="Pfam" id="PF00501"/>
    </source>
</evidence>
<accession>A0A7J9UV86</accession>
<keyword evidence="4" id="KW-1185">Reference proteome</keyword>
<dbReference type="AlphaFoldDB" id="A0A7J9UV86"/>
<dbReference type="Pfam" id="PF00501">
    <property type="entry name" value="AMP-binding"/>
    <property type="match status" value="1"/>
</dbReference>
<protein>
    <submittedName>
        <fullName evidence="3">AMP-binding protein</fullName>
    </submittedName>
</protein>
<dbReference type="GO" id="GO:0016405">
    <property type="term" value="F:CoA-ligase activity"/>
    <property type="evidence" value="ECO:0007669"/>
    <property type="project" value="TreeGrafter"/>
</dbReference>
<dbReference type="PANTHER" id="PTHR24096:SF323">
    <property type="entry name" value="BLR3536 PROTEIN"/>
    <property type="match status" value="1"/>
</dbReference>
<dbReference type="Proteomes" id="UP000429644">
    <property type="component" value="Unassembled WGS sequence"/>
</dbReference>
<dbReference type="RefSeq" id="WP_264372276.1">
    <property type="nucleotide sequence ID" value="NZ_BAAAOT010000037.1"/>
</dbReference>
<dbReference type="InterPro" id="IPR000873">
    <property type="entry name" value="AMP-dep_synth/lig_dom"/>
</dbReference>
<dbReference type="InterPro" id="IPR045851">
    <property type="entry name" value="AMP-bd_C_sf"/>
</dbReference>
<reference evidence="3 4" key="1">
    <citation type="submission" date="2019-10" db="EMBL/GenBank/DDBJ databases">
        <title>Georgenia wutianyii sp. nov. and Georgenia yuyongxinii sp. nov. isolated from plateau pika (Ochotona curzoniae) in the Qinghai-Tibet plateau of China.</title>
        <authorList>
            <person name="Tian Z."/>
        </authorList>
    </citation>
    <scope>NUCLEOTIDE SEQUENCE [LARGE SCALE GENOMIC DNA]</scope>
    <source>
        <strain evidence="3 4">JCM 15130</strain>
    </source>
</reference>
<organism evidence="3 4">
    <name type="scientific">Georgenia ruanii</name>
    <dbReference type="NCBI Taxonomy" id="348442"/>
    <lineage>
        <taxon>Bacteria</taxon>
        <taxon>Bacillati</taxon>
        <taxon>Actinomycetota</taxon>
        <taxon>Actinomycetes</taxon>
        <taxon>Micrococcales</taxon>
        <taxon>Bogoriellaceae</taxon>
        <taxon>Georgenia</taxon>
    </lineage>
</organism>
<dbReference type="PANTHER" id="PTHR24096">
    <property type="entry name" value="LONG-CHAIN-FATTY-ACID--COA LIGASE"/>
    <property type="match status" value="1"/>
</dbReference>
<dbReference type="Gene3D" id="3.40.50.12780">
    <property type="entry name" value="N-terminal domain of ligase-like"/>
    <property type="match status" value="1"/>
</dbReference>